<dbReference type="Pfam" id="PF13087">
    <property type="entry name" value="AAA_12"/>
    <property type="match status" value="1"/>
</dbReference>
<dbReference type="InterPro" id="IPR001736">
    <property type="entry name" value="PLipase_D/transphosphatidylase"/>
</dbReference>
<evidence type="ECO:0000256" key="5">
    <source>
        <dbReference type="ARBA" id="ARBA00022840"/>
    </source>
</evidence>
<evidence type="ECO:0000256" key="4">
    <source>
        <dbReference type="ARBA" id="ARBA00022806"/>
    </source>
</evidence>
<evidence type="ECO:0000256" key="1">
    <source>
        <dbReference type="ARBA" id="ARBA00007913"/>
    </source>
</evidence>
<keyword evidence="5" id="KW-0067">ATP-binding</keyword>
<dbReference type="FunFam" id="3.40.50.300:FF:001663">
    <property type="entry name" value="Superfamily I DNA helicase"/>
    <property type="match status" value="1"/>
</dbReference>
<dbReference type="PANTHER" id="PTHR43788">
    <property type="entry name" value="DNA2/NAM7 HELICASE FAMILY MEMBER"/>
    <property type="match status" value="1"/>
</dbReference>
<dbReference type="InterPro" id="IPR016834">
    <property type="entry name" value="UCP026306"/>
</dbReference>
<keyword evidence="4 7" id="KW-0347">Helicase</keyword>
<dbReference type="AlphaFoldDB" id="A0A518X9W8"/>
<dbReference type="OrthoDB" id="9757917at2"/>
<name>A0A518X9W8_9GAMM</name>
<dbReference type="GO" id="GO:0005524">
    <property type="term" value="F:ATP binding"/>
    <property type="evidence" value="ECO:0007669"/>
    <property type="project" value="UniProtKB-KW"/>
</dbReference>
<protein>
    <submittedName>
        <fullName evidence="7">DNA helicase</fullName>
    </submittedName>
</protein>
<feature type="domain" description="PLD phosphodiesterase" evidence="6">
    <location>
        <begin position="1110"/>
        <end position="1137"/>
    </location>
</feature>
<dbReference type="KEGG" id="pdis:D8B20_02455"/>
<dbReference type="InterPro" id="IPR027417">
    <property type="entry name" value="P-loop_NTPase"/>
</dbReference>
<proteinExistence type="inferred from homology"/>
<dbReference type="PANTHER" id="PTHR43788:SF8">
    <property type="entry name" value="DNA-BINDING PROTEIN SMUBP-2"/>
    <property type="match status" value="1"/>
</dbReference>
<dbReference type="Proteomes" id="UP000319411">
    <property type="component" value="Chromosome"/>
</dbReference>
<evidence type="ECO:0000259" key="6">
    <source>
        <dbReference type="PROSITE" id="PS50035"/>
    </source>
</evidence>
<dbReference type="GO" id="GO:0006793">
    <property type="term" value="P:phosphorus metabolic process"/>
    <property type="evidence" value="ECO:0007669"/>
    <property type="project" value="UniProtKB-ARBA"/>
</dbReference>
<dbReference type="EMBL" id="CP032702">
    <property type="protein sequence ID" value="QDY40836.1"/>
    <property type="molecule type" value="Genomic_DNA"/>
</dbReference>
<comment type="similarity">
    <text evidence="1">Belongs to the DNA2/NAM7 helicase family.</text>
</comment>
<dbReference type="Pfam" id="PF13091">
    <property type="entry name" value="PLDc_2"/>
    <property type="match status" value="1"/>
</dbReference>
<dbReference type="InterPro" id="IPR041679">
    <property type="entry name" value="DNA2/NAM7-like_C"/>
</dbReference>
<keyword evidence="2" id="KW-0547">Nucleotide-binding</keyword>
<dbReference type="SUPFAM" id="SSF52540">
    <property type="entry name" value="P-loop containing nucleoside triphosphate hydrolases"/>
    <property type="match status" value="1"/>
</dbReference>
<dbReference type="InterPro" id="IPR041677">
    <property type="entry name" value="DNA2/NAM7_AAA_11"/>
</dbReference>
<accession>A0A518X9W8</accession>
<dbReference type="Gene3D" id="3.40.50.300">
    <property type="entry name" value="P-loop containing nucleotide triphosphate hydrolases"/>
    <property type="match status" value="3"/>
</dbReference>
<dbReference type="InterPro" id="IPR025202">
    <property type="entry name" value="PLD-like_dom"/>
</dbReference>
<dbReference type="InterPro" id="IPR047187">
    <property type="entry name" value="SF1_C_Upf1"/>
</dbReference>
<evidence type="ECO:0000256" key="2">
    <source>
        <dbReference type="ARBA" id="ARBA00022741"/>
    </source>
</evidence>
<dbReference type="InterPro" id="IPR050534">
    <property type="entry name" value="Coronavir_polyprotein_1ab"/>
</dbReference>
<sequence>MDSNTQGFTAYWRNTLADAESGKGAFERKDEDSFTKWRGVKSGRLDETTVKSLFENEGEKVKTIEVLLRPQVWIRQFKHGKERTAGAPGIITPLVTAALLNREGFLFPSAPATIPRDLLEPLPKGSFAIGEMAKYDKYKTVNNSISFSPEDENEHIQETEEQRAERHAHYQQLWHTYLKDTDELLRYVAGQWLVSPDQYESAEYGYIVKANQPGGASIHILPMYDHLLSCKKEVPLLRRFASKEKVPVESLLTSNAMFSERLGHSGDKFPLALAQRDALSHYLTQQPGDILAVNGPPGTGKTTLVLSIIATEWARAALKKTEPPVVIATSTNNQAVTNIIEAFGKDFSAGTGPMAGRWLPEVKSFGAYFPSSGRKAEAAKKYQTEDFFNRVESLEYVEDARYFFLEKARAAFPNEECDSPEQVAELLHQRLVELSAELEQIEPAWDDLNAIRQKRHAISDDLEQYIQDKRTSLLNSTNEISLLTQGKKQWEQYRAGESILFALFSWLPAVRTKRHYQMKLFLEATFGERMTAFKGSQPDGIDAFIDGLIEQAHKEQAGYQQQIDLAEDISRRESEAAKRWHDITYSLKNPGETELSLHEADELADTQLRFPMFLLATHYWEGRWLMDMAAIDNIQKEKGRTGAKSTKARWQRRMKLTPCVVMTCFMFPYHMKTSEFVGGNKKFDDNYLYNFADLLIVDEAGQVLPEVAAASFALAKKALVIGDTEQIAPIWNSLPGIDIGNMVEENILPVGTQEELTESYALVCDSGKSAASGSVMKVAQFNSRYQYDPDFARGMYLYEHRRCFDNIIGYCNTLCYHGKLQPKRGEEKETIFPAMGYLHIDGKGVQGNGGSRYNAFEAETIVAWLAAHKEEIERHYGEPLHKVVGVVTPFSAQVSTIKSSLRKLDFNCSGDENSLTVGTVHSLQGAERAIVLFSPVYSKHEDGGFIDSDSSMLNVAVSRAKDSFLVFGDMDLFEIQPGSSPRGLLAKYLFASARNALQFEYKERPDLHTGQTLVSTLHGVEQHDAFLNQTFEAIGKSITIVSPWLTWHKLEQTGFLISMMQARARGIDITVVTDKSFNTEDADYEKHKEKQQRLNVAVNKLNDIGIVTKLVNRVHSKIVIGDEDLLCIGSFNWFSATRHEKFQRYDTSMVYRGGSLKNEIKTIYSSLEQRQL</sequence>
<organism evidence="7 8">
    <name type="scientific">Candidatus Pantoea soli</name>
    <dbReference type="NCBI Taxonomy" id="3098669"/>
    <lineage>
        <taxon>Bacteria</taxon>
        <taxon>Pseudomonadati</taxon>
        <taxon>Pseudomonadota</taxon>
        <taxon>Gammaproteobacteria</taxon>
        <taxon>Enterobacterales</taxon>
        <taxon>Erwiniaceae</taxon>
        <taxon>Pantoea</taxon>
    </lineage>
</organism>
<dbReference type="PIRSF" id="PIRSF026306">
    <property type="entry name" value="UCP026306"/>
    <property type="match status" value="1"/>
</dbReference>
<dbReference type="CDD" id="cd18808">
    <property type="entry name" value="SF1_C_Upf1"/>
    <property type="match status" value="1"/>
</dbReference>
<dbReference type="RefSeq" id="WP_145886805.1">
    <property type="nucleotide sequence ID" value="NZ_CP032702.1"/>
</dbReference>
<dbReference type="Gene3D" id="3.30.870.10">
    <property type="entry name" value="Endonuclease Chain A"/>
    <property type="match status" value="1"/>
</dbReference>
<dbReference type="CDD" id="cd09118">
    <property type="entry name" value="PLDc_yjhR_C_like"/>
    <property type="match status" value="1"/>
</dbReference>
<keyword evidence="8" id="KW-1185">Reference proteome</keyword>
<gene>
    <name evidence="7" type="ORF">D8B20_02455</name>
</gene>
<dbReference type="Pfam" id="PF13086">
    <property type="entry name" value="AAA_11"/>
    <property type="match status" value="1"/>
</dbReference>
<evidence type="ECO:0000256" key="3">
    <source>
        <dbReference type="ARBA" id="ARBA00022801"/>
    </source>
</evidence>
<evidence type="ECO:0000313" key="7">
    <source>
        <dbReference type="EMBL" id="QDY40836.1"/>
    </source>
</evidence>
<dbReference type="GO" id="GO:0016787">
    <property type="term" value="F:hydrolase activity"/>
    <property type="evidence" value="ECO:0007669"/>
    <property type="project" value="UniProtKB-KW"/>
</dbReference>
<dbReference type="PROSITE" id="PS50035">
    <property type="entry name" value="PLD"/>
    <property type="match status" value="1"/>
</dbReference>
<dbReference type="SUPFAM" id="SSF56024">
    <property type="entry name" value="Phospholipase D/nuclease"/>
    <property type="match status" value="1"/>
</dbReference>
<evidence type="ECO:0000313" key="8">
    <source>
        <dbReference type="Proteomes" id="UP000319411"/>
    </source>
</evidence>
<reference evidence="7 8" key="1">
    <citation type="submission" date="2018-10" db="EMBL/GenBank/DDBJ databases">
        <title>Genome Sequencing of Pantoea dispersa DSM 32899.</title>
        <authorList>
            <person name="Nawrath M."/>
            <person name="Ottenheim C."/>
            <person name="Wilm A."/>
            <person name="Zimmermann W."/>
            <person name="Wu J.C."/>
        </authorList>
    </citation>
    <scope>NUCLEOTIDE SEQUENCE [LARGE SCALE GENOMIC DNA]</scope>
    <source>
        <strain evidence="7 8">DSM 32899</strain>
    </source>
</reference>
<dbReference type="GO" id="GO:0043139">
    <property type="term" value="F:5'-3' DNA helicase activity"/>
    <property type="evidence" value="ECO:0007669"/>
    <property type="project" value="TreeGrafter"/>
</dbReference>
<keyword evidence="3" id="KW-0378">Hydrolase</keyword>